<dbReference type="NCBIfam" id="TIGR02432">
    <property type="entry name" value="lysidine_TilS_N"/>
    <property type="match status" value="1"/>
</dbReference>
<keyword evidence="1 6" id="KW-0436">Ligase</keyword>
<evidence type="ECO:0000256" key="4">
    <source>
        <dbReference type="ARBA" id="ARBA00022840"/>
    </source>
</evidence>
<dbReference type="EMBL" id="NBYO01000001">
    <property type="protein sequence ID" value="OXT02617.1"/>
    <property type="molecule type" value="Genomic_DNA"/>
</dbReference>
<dbReference type="Gene3D" id="3.40.50.620">
    <property type="entry name" value="HUPs"/>
    <property type="match status" value="1"/>
</dbReference>
<accession>A0A231V3A2</accession>
<proteinExistence type="inferred from homology"/>
<name>A0A231V3A2_9HYPH</name>
<evidence type="ECO:0000313" key="9">
    <source>
        <dbReference type="Proteomes" id="UP000215405"/>
    </source>
</evidence>
<comment type="catalytic activity">
    <reaction evidence="5 6">
        <text>cytidine(34) in tRNA(Ile2) + L-lysine + ATP = lysidine(34) in tRNA(Ile2) + AMP + diphosphate + H(+)</text>
        <dbReference type="Rhea" id="RHEA:43744"/>
        <dbReference type="Rhea" id="RHEA-COMP:10625"/>
        <dbReference type="Rhea" id="RHEA-COMP:10670"/>
        <dbReference type="ChEBI" id="CHEBI:15378"/>
        <dbReference type="ChEBI" id="CHEBI:30616"/>
        <dbReference type="ChEBI" id="CHEBI:32551"/>
        <dbReference type="ChEBI" id="CHEBI:33019"/>
        <dbReference type="ChEBI" id="CHEBI:82748"/>
        <dbReference type="ChEBI" id="CHEBI:83665"/>
        <dbReference type="ChEBI" id="CHEBI:456215"/>
        <dbReference type="EC" id="6.3.4.19"/>
    </reaction>
</comment>
<dbReference type="GO" id="GO:0005737">
    <property type="term" value="C:cytoplasm"/>
    <property type="evidence" value="ECO:0007669"/>
    <property type="project" value="UniProtKB-SubCell"/>
</dbReference>
<dbReference type="HAMAP" id="MF_01161">
    <property type="entry name" value="tRNA_Ile_lys_synt"/>
    <property type="match status" value="1"/>
</dbReference>
<evidence type="ECO:0000313" key="8">
    <source>
        <dbReference type="EMBL" id="OXT02617.1"/>
    </source>
</evidence>
<sequence length="392" mass="42823">MLTRSPSAEPCPDALAAATASFSFALPATGPLLLAVSSGGDSMAMLHLVHRALIATGETARLGVATVDHGLRAGSADEALFVAETCHMLGLPHRTLRWSGAKPQTGLQAAARHARYRLLSDLAAPLNATILIAHTADDQNETVAMRARRDPSSRLGLSGMADAIYWRAGSGGAWVWRPFLGESGRSLRQWLDASGLNYRNDPSNDDRRFERIRLRQDQDITVAEAKPGDAERHGETRRMLDRAVGSFIADHVDWVAPQTLAVRHEYAADEAYEVGVEALRVVLAFAGQIEYRPSGPATHAMLRQLSKSRRASLARCVIERSDEGLLIRREHRRQYAARAVQNLASAPADYAPHPFESAVPVHDLATARQIERLCRTPPTPEPPQLFLHDIGD</sequence>
<dbReference type="Pfam" id="PF01171">
    <property type="entry name" value="ATP_bind_3"/>
    <property type="match status" value="1"/>
</dbReference>
<dbReference type="EC" id="6.3.4.19" evidence="6"/>
<evidence type="ECO:0000256" key="1">
    <source>
        <dbReference type="ARBA" id="ARBA00022598"/>
    </source>
</evidence>
<dbReference type="InterPro" id="IPR012795">
    <property type="entry name" value="tRNA_Ile_lys_synt_N"/>
</dbReference>
<feature type="domain" description="tRNA(Ile)-lysidine/2-thiocytidine synthase N-terminal" evidence="7">
    <location>
        <begin position="32"/>
        <end position="216"/>
    </location>
</feature>
<dbReference type="GO" id="GO:0032267">
    <property type="term" value="F:tRNA(Ile)-lysidine synthase activity"/>
    <property type="evidence" value="ECO:0007669"/>
    <property type="project" value="UniProtKB-EC"/>
</dbReference>
<dbReference type="InterPro" id="IPR014729">
    <property type="entry name" value="Rossmann-like_a/b/a_fold"/>
</dbReference>
<evidence type="ECO:0000256" key="6">
    <source>
        <dbReference type="HAMAP-Rule" id="MF_01161"/>
    </source>
</evidence>
<comment type="similarity">
    <text evidence="6">Belongs to the tRNA(Ile)-lysidine synthase family.</text>
</comment>
<dbReference type="CDD" id="cd01992">
    <property type="entry name" value="TilS_N"/>
    <property type="match status" value="1"/>
</dbReference>
<dbReference type="InterPro" id="IPR012094">
    <property type="entry name" value="tRNA_Ile_lys_synt"/>
</dbReference>
<evidence type="ECO:0000256" key="2">
    <source>
        <dbReference type="ARBA" id="ARBA00022694"/>
    </source>
</evidence>
<dbReference type="InterPro" id="IPR011063">
    <property type="entry name" value="TilS/TtcA_N"/>
</dbReference>
<dbReference type="Proteomes" id="UP000215405">
    <property type="component" value="Unassembled WGS sequence"/>
</dbReference>
<keyword evidence="6" id="KW-0963">Cytoplasm</keyword>
<keyword evidence="9" id="KW-1185">Reference proteome</keyword>
<comment type="caution">
    <text evidence="8">The sequence shown here is derived from an EMBL/GenBank/DDBJ whole genome shotgun (WGS) entry which is preliminary data.</text>
</comment>
<keyword evidence="3" id="KW-0547">Nucleotide-binding</keyword>
<dbReference type="PANTHER" id="PTHR43033:SF1">
    <property type="entry name" value="TRNA(ILE)-LYSIDINE SYNTHASE-RELATED"/>
    <property type="match status" value="1"/>
</dbReference>
<dbReference type="GO" id="GO:0006400">
    <property type="term" value="P:tRNA modification"/>
    <property type="evidence" value="ECO:0007669"/>
    <property type="project" value="UniProtKB-UniRule"/>
</dbReference>
<gene>
    <name evidence="6" type="primary">tilS</name>
    <name evidence="8" type="ORF">B7H23_06930</name>
</gene>
<protein>
    <recommendedName>
        <fullName evidence="6">tRNA(Ile)-lysidine synthase</fullName>
        <ecNumber evidence="6">6.3.4.19</ecNumber>
    </recommendedName>
    <alternativeName>
        <fullName evidence="6">tRNA(Ile)-2-lysyl-cytidine synthase</fullName>
    </alternativeName>
    <alternativeName>
        <fullName evidence="6">tRNA(Ile)-lysidine synthetase</fullName>
    </alternativeName>
</protein>
<evidence type="ECO:0000259" key="7">
    <source>
        <dbReference type="Pfam" id="PF01171"/>
    </source>
</evidence>
<dbReference type="RefSeq" id="WP_094076568.1">
    <property type="nucleotide sequence ID" value="NZ_NBYO01000001.1"/>
</dbReference>
<dbReference type="AlphaFoldDB" id="A0A231V3A2"/>
<dbReference type="GO" id="GO:0005524">
    <property type="term" value="F:ATP binding"/>
    <property type="evidence" value="ECO:0007669"/>
    <property type="project" value="UniProtKB-KW"/>
</dbReference>
<organism evidence="8 9">
    <name type="scientific">Notoacmeibacter marinus</name>
    <dbReference type="NCBI Taxonomy" id="1876515"/>
    <lineage>
        <taxon>Bacteria</taxon>
        <taxon>Pseudomonadati</taxon>
        <taxon>Pseudomonadota</taxon>
        <taxon>Alphaproteobacteria</taxon>
        <taxon>Hyphomicrobiales</taxon>
        <taxon>Notoacmeibacteraceae</taxon>
        <taxon>Notoacmeibacter</taxon>
    </lineage>
</organism>
<evidence type="ECO:0000256" key="3">
    <source>
        <dbReference type="ARBA" id="ARBA00022741"/>
    </source>
</evidence>
<comment type="caution">
    <text evidence="6">Lacks conserved residue(s) required for the propagation of feature annotation.</text>
</comment>
<dbReference type="SUPFAM" id="SSF52402">
    <property type="entry name" value="Adenine nucleotide alpha hydrolases-like"/>
    <property type="match status" value="1"/>
</dbReference>
<comment type="subcellular location">
    <subcellularLocation>
        <location evidence="6">Cytoplasm</location>
    </subcellularLocation>
</comment>
<dbReference type="PANTHER" id="PTHR43033">
    <property type="entry name" value="TRNA(ILE)-LYSIDINE SYNTHASE-RELATED"/>
    <property type="match status" value="1"/>
</dbReference>
<keyword evidence="4" id="KW-0067">ATP-binding</keyword>
<evidence type="ECO:0000256" key="5">
    <source>
        <dbReference type="ARBA" id="ARBA00048539"/>
    </source>
</evidence>
<reference evidence="9" key="1">
    <citation type="journal article" date="2017" name="Int. J. Syst. Evol. Microbiol.">
        <title>Notoacmeibacter marinus gen. nov., sp. nov., isolated from the gut of a limpet and proposal of Notoacmeibacteraceae fam. nov. in the order Rhizobiales of the class Alphaproteobacteria.</title>
        <authorList>
            <person name="Huang Z."/>
            <person name="Guo F."/>
            <person name="Lai Q."/>
        </authorList>
    </citation>
    <scope>NUCLEOTIDE SEQUENCE [LARGE SCALE GENOMIC DNA]</scope>
    <source>
        <strain evidence="9">XMTR2A4</strain>
    </source>
</reference>
<comment type="function">
    <text evidence="6">Ligates lysine onto the cytidine present at position 34 of the AUA codon-specific tRNA(Ile) that contains the anticodon CAU, in an ATP-dependent manner. Cytidine is converted to lysidine, thus changing the amino acid specificity of the tRNA from methionine to isoleucine.</text>
</comment>
<keyword evidence="2 6" id="KW-0819">tRNA processing</keyword>